<evidence type="ECO:0000313" key="2">
    <source>
        <dbReference type="EMBL" id="OGM00941.1"/>
    </source>
</evidence>
<reference evidence="2 3" key="1">
    <citation type="journal article" date="2016" name="Nat. Commun.">
        <title>Thousands of microbial genomes shed light on interconnected biogeochemical processes in an aquifer system.</title>
        <authorList>
            <person name="Anantharaman K."/>
            <person name="Brown C.T."/>
            <person name="Hug L.A."/>
            <person name="Sharon I."/>
            <person name="Castelle C.J."/>
            <person name="Probst A.J."/>
            <person name="Thomas B.C."/>
            <person name="Singh A."/>
            <person name="Wilkins M.J."/>
            <person name="Karaoz U."/>
            <person name="Brodie E.L."/>
            <person name="Williams K.H."/>
            <person name="Hubbard S.S."/>
            <person name="Banfield J.F."/>
        </authorList>
    </citation>
    <scope>NUCLEOTIDE SEQUENCE [LARGE SCALE GENOMIC DNA]</scope>
</reference>
<dbReference type="Proteomes" id="UP000178735">
    <property type="component" value="Unassembled WGS sequence"/>
</dbReference>
<accession>A0A1F7WDQ0</accession>
<organism evidence="2 3">
    <name type="scientific">Candidatus Wallbacteria bacterium GWC2_49_35</name>
    <dbReference type="NCBI Taxonomy" id="1817813"/>
    <lineage>
        <taxon>Bacteria</taxon>
        <taxon>Candidatus Walliibacteriota</taxon>
    </lineage>
</organism>
<sequence>MSFPPPDFNFISENCPKCKLSIAENEVSVQCPKCFMTHHKRCIHEGVACGNLECDYVFMHSEEDGTLVFAEYEGEERRDEKSDRRQKDIGPPEGVQERRITPRRRADF</sequence>
<dbReference type="STRING" id="1817813.A2008_09820"/>
<proteinExistence type="predicted"/>
<name>A0A1F7WDQ0_9BACT</name>
<protein>
    <submittedName>
        <fullName evidence="2">Uncharacterized protein</fullName>
    </submittedName>
</protein>
<evidence type="ECO:0000256" key="1">
    <source>
        <dbReference type="SAM" id="MobiDB-lite"/>
    </source>
</evidence>
<dbReference type="AlphaFoldDB" id="A0A1F7WDQ0"/>
<dbReference type="EMBL" id="MGFH01000246">
    <property type="protein sequence ID" value="OGM00941.1"/>
    <property type="molecule type" value="Genomic_DNA"/>
</dbReference>
<gene>
    <name evidence="2" type="ORF">A2008_09820</name>
</gene>
<comment type="caution">
    <text evidence="2">The sequence shown here is derived from an EMBL/GenBank/DDBJ whole genome shotgun (WGS) entry which is preliminary data.</text>
</comment>
<evidence type="ECO:0000313" key="3">
    <source>
        <dbReference type="Proteomes" id="UP000178735"/>
    </source>
</evidence>
<feature type="region of interest" description="Disordered" evidence="1">
    <location>
        <begin position="73"/>
        <end position="108"/>
    </location>
</feature>
<feature type="compositionally biased region" description="Basic and acidic residues" evidence="1">
    <location>
        <begin position="75"/>
        <end position="108"/>
    </location>
</feature>